<evidence type="ECO:0000313" key="11">
    <source>
        <dbReference type="EMBL" id="ODV91422.1"/>
    </source>
</evidence>
<evidence type="ECO:0000256" key="7">
    <source>
        <dbReference type="ARBA" id="ARBA00023214"/>
    </source>
</evidence>
<dbReference type="GO" id="GO:0005769">
    <property type="term" value="C:early endosome"/>
    <property type="evidence" value="ECO:0007669"/>
    <property type="project" value="TreeGrafter"/>
</dbReference>
<dbReference type="Gene3D" id="3.10.580.10">
    <property type="entry name" value="CBS-domain"/>
    <property type="match status" value="1"/>
</dbReference>
<keyword evidence="8" id="KW-0129">CBS domain</keyword>
<keyword evidence="5 9" id="KW-0406">Ion transport</keyword>
<feature type="transmembrane region" description="Helical" evidence="9">
    <location>
        <begin position="303"/>
        <end position="326"/>
    </location>
</feature>
<protein>
    <recommendedName>
        <fullName evidence="9">Chloride channel protein</fullName>
    </recommendedName>
</protein>
<feature type="transmembrane region" description="Helical" evidence="9">
    <location>
        <begin position="122"/>
        <end position="142"/>
    </location>
</feature>
<evidence type="ECO:0000256" key="5">
    <source>
        <dbReference type="ARBA" id="ARBA00023065"/>
    </source>
</evidence>
<dbReference type="SUPFAM" id="SSF81340">
    <property type="entry name" value="Clc chloride channel"/>
    <property type="match status" value="1"/>
</dbReference>
<dbReference type="AlphaFoldDB" id="A0A1E4TI38"/>
<dbReference type="PANTHER" id="PTHR45711:SF9">
    <property type="entry name" value="ANION_PROTON EXCHANGE TRANSPORTER GEF1"/>
    <property type="match status" value="1"/>
</dbReference>
<name>A0A1E4TI38_9ASCO</name>
<evidence type="ECO:0000256" key="8">
    <source>
        <dbReference type="PROSITE-ProRule" id="PRU00703"/>
    </source>
</evidence>
<feature type="transmembrane region" description="Helical" evidence="9">
    <location>
        <begin position="338"/>
        <end position="360"/>
    </location>
</feature>
<keyword evidence="12" id="KW-1185">Reference proteome</keyword>
<feature type="transmembrane region" description="Helical" evidence="9">
    <location>
        <begin position="262"/>
        <end position="282"/>
    </location>
</feature>
<reference evidence="12" key="1">
    <citation type="submission" date="2016-02" db="EMBL/GenBank/DDBJ databases">
        <title>Comparative genomics of biotechnologically important yeasts.</title>
        <authorList>
            <consortium name="DOE Joint Genome Institute"/>
            <person name="Riley R."/>
            <person name="Haridas S."/>
            <person name="Wolfe K.H."/>
            <person name="Lopes M.R."/>
            <person name="Hittinger C.T."/>
            <person name="Goker M."/>
            <person name="Salamov A."/>
            <person name="Wisecaver J."/>
            <person name="Long T.M."/>
            <person name="Aerts A.L."/>
            <person name="Barry K."/>
            <person name="Choi C."/>
            <person name="Clum A."/>
            <person name="Coughlan A.Y."/>
            <person name="Deshpande S."/>
            <person name="Douglass A.P."/>
            <person name="Hanson S.J."/>
            <person name="Klenk H.-P."/>
            <person name="Labutti K."/>
            <person name="Lapidus A."/>
            <person name="Lindquist E."/>
            <person name="Lipzen A."/>
            <person name="Meier-Kolthoff J.P."/>
            <person name="Ohm R.A."/>
            <person name="Otillar R.P."/>
            <person name="Pangilinan J."/>
            <person name="Peng Y."/>
            <person name="Rokas A."/>
            <person name="Rosa C.A."/>
            <person name="Scheuner C."/>
            <person name="Sibirny A.A."/>
            <person name="Slot J.C."/>
            <person name="Stielow J.B."/>
            <person name="Sun H."/>
            <person name="Kurtzman C.P."/>
            <person name="Blackwell M."/>
            <person name="Jeffries T.W."/>
            <person name="Grigoriev I.V."/>
        </authorList>
    </citation>
    <scope>NUCLEOTIDE SEQUENCE [LARGE SCALE GENOMIC DNA]</scope>
    <source>
        <strain evidence="12">NRRL Y-17796</strain>
    </source>
</reference>
<sequence length="672" mass="74705">MVLKETQRYDEFRTVDRMRDMVTDYVRRKSYIPLLIRAFGRTKYATLLLSAYKSCQTWIVLTLVGMTIGLIAGILNIVTSWLSDIKVGYCSRGFYLNKTFCCWGLGLESCNDWHTWTSFFPIKYIVFVSLSVVFAWTAAYLVKVYSKTAAGSGISEIKCIISGFLLKDFLGPVTLAIKSIGLPLAIASGLSVGKEGPSVHYAVCAASVITQFFYKYRTSNHRSTEMLIAGSAAGVAVAFGSPIGGVLFSLEEMSSSFHLRTIWRSYFCALIATWTLAAVNPFRTGQLVMFSVRYQHTWQFFEVLFFVIIGVLGGMYGGFVIKWNLFIQGFRKKYLANYAIQEAMVLSFITALICYFNSFLRIDMTESMEILFRQCNDIVDHYDHICDANRRGWIITSLLSATFIRTILVIVSYGCKVPAGIFVPSMAIGATFGRAIGIVVQILQEKFPNAMLFASCRNLEVCITPGSYAFLGAASALSGIMHITVTVVVVMFELTGAVSYIVPTMIVIGATKATSTWLSSGGLPTEEGGIADRMIYFSGFPVIDAKENPYFNVPVKSAMTRDPVTLDFQSTAETARAVLNEHPYRGFPVVRDNYIEGFVSREDLEKMISEDMRLAEVIDTSPVKASSSTDLEVIFRIFATVGPRVILIHEHDSLLGLITTKDNKYQASDEET</sequence>
<dbReference type="EMBL" id="KV453842">
    <property type="protein sequence ID" value="ODV91422.1"/>
    <property type="molecule type" value="Genomic_DNA"/>
</dbReference>
<dbReference type="GO" id="GO:0005783">
    <property type="term" value="C:endoplasmic reticulum"/>
    <property type="evidence" value="ECO:0007669"/>
    <property type="project" value="EnsemblFungi"/>
</dbReference>
<keyword evidence="4 9" id="KW-1133">Transmembrane helix</keyword>
<keyword evidence="2 9" id="KW-0813">Transport</keyword>
<dbReference type="GO" id="GO:0005797">
    <property type="term" value="C:Golgi medial cisterna"/>
    <property type="evidence" value="ECO:0007669"/>
    <property type="project" value="EnsemblFungi"/>
</dbReference>
<accession>A0A1E4TI38</accession>
<dbReference type="Pfam" id="PF00571">
    <property type="entry name" value="CBS"/>
    <property type="match status" value="1"/>
</dbReference>
<dbReference type="InterPro" id="IPR000644">
    <property type="entry name" value="CBS_dom"/>
</dbReference>
<dbReference type="CDD" id="cd03684">
    <property type="entry name" value="ClC_3_like"/>
    <property type="match status" value="1"/>
</dbReference>
<dbReference type="Gene3D" id="1.10.3080.10">
    <property type="entry name" value="Clc chloride channel"/>
    <property type="match status" value="1"/>
</dbReference>
<proteinExistence type="inferred from homology"/>
<dbReference type="InterPro" id="IPR014743">
    <property type="entry name" value="Cl-channel_core"/>
</dbReference>
<feature type="domain" description="CBS" evidence="10">
    <location>
        <begin position="559"/>
        <end position="616"/>
    </location>
</feature>
<feature type="transmembrane region" description="Helical" evidence="9">
    <location>
        <begin position="419"/>
        <end position="440"/>
    </location>
</feature>
<feature type="transmembrane region" description="Helical" evidence="9">
    <location>
        <begin position="163"/>
        <end position="186"/>
    </location>
</feature>
<dbReference type="GO" id="GO:0005247">
    <property type="term" value="F:voltage-gated chloride channel activity"/>
    <property type="evidence" value="ECO:0007669"/>
    <property type="project" value="EnsemblFungi"/>
</dbReference>
<evidence type="ECO:0000256" key="4">
    <source>
        <dbReference type="ARBA" id="ARBA00022989"/>
    </source>
</evidence>
<evidence type="ECO:0000256" key="9">
    <source>
        <dbReference type="RuleBase" id="RU361221"/>
    </source>
</evidence>
<feature type="transmembrane region" description="Helical" evidence="9">
    <location>
        <begin position="393"/>
        <end position="413"/>
    </location>
</feature>
<dbReference type="GO" id="GO:0000324">
    <property type="term" value="C:fungal-type vacuole"/>
    <property type="evidence" value="ECO:0007669"/>
    <property type="project" value="EnsemblFungi"/>
</dbReference>
<dbReference type="PRINTS" id="PR00762">
    <property type="entry name" value="CLCHANNEL"/>
</dbReference>
<dbReference type="InterPro" id="IPR046342">
    <property type="entry name" value="CBS_dom_sf"/>
</dbReference>
<keyword evidence="6 9" id="KW-0472">Membrane</keyword>
<dbReference type="GO" id="GO:0006878">
    <property type="term" value="P:intracellular copper ion homeostasis"/>
    <property type="evidence" value="ECO:0007669"/>
    <property type="project" value="EnsemblFungi"/>
</dbReference>
<evidence type="ECO:0000256" key="3">
    <source>
        <dbReference type="ARBA" id="ARBA00022692"/>
    </source>
</evidence>
<dbReference type="Proteomes" id="UP000095023">
    <property type="component" value="Unassembled WGS sequence"/>
</dbReference>
<keyword evidence="7 9" id="KW-0868">Chloride</keyword>
<dbReference type="GO" id="GO:0034756">
    <property type="term" value="P:regulation of iron ion transport"/>
    <property type="evidence" value="ECO:0007669"/>
    <property type="project" value="EnsemblFungi"/>
</dbReference>
<dbReference type="PANTHER" id="PTHR45711">
    <property type="entry name" value="CHLORIDE CHANNEL PROTEIN"/>
    <property type="match status" value="1"/>
</dbReference>
<keyword evidence="3 9" id="KW-0812">Transmembrane</keyword>
<dbReference type="SUPFAM" id="SSF54631">
    <property type="entry name" value="CBS-domain pair"/>
    <property type="match status" value="1"/>
</dbReference>
<dbReference type="GO" id="GO:0006879">
    <property type="term" value="P:intracellular iron ion homeostasis"/>
    <property type="evidence" value="ECO:0007669"/>
    <property type="project" value="EnsemblFungi"/>
</dbReference>
<dbReference type="OrthoDB" id="44789at2759"/>
<evidence type="ECO:0000259" key="10">
    <source>
        <dbReference type="PROSITE" id="PS51371"/>
    </source>
</evidence>
<evidence type="ECO:0000313" key="12">
    <source>
        <dbReference type="Proteomes" id="UP000095023"/>
    </source>
</evidence>
<evidence type="ECO:0000256" key="1">
    <source>
        <dbReference type="ARBA" id="ARBA00004141"/>
    </source>
</evidence>
<evidence type="ECO:0000256" key="2">
    <source>
        <dbReference type="ARBA" id="ARBA00022448"/>
    </source>
</evidence>
<gene>
    <name evidence="11" type="ORF">CANCADRAFT_3125</name>
</gene>
<feature type="transmembrane region" description="Helical" evidence="9">
    <location>
        <begin position="58"/>
        <end position="78"/>
    </location>
</feature>
<dbReference type="FunFam" id="1.10.3080.10:FF:000011">
    <property type="entry name" value="Chloride channel protein"/>
    <property type="match status" value="1"/>
</dbReference>
<organism evidence="11 12">
    <name type="scientific">Tortispora caseinolytica NRRL Y-17796</name>
    <dbReference type="NCBI Taxonomy" id="767744"/>
    <lineage>
        <taxon>Eukaryota</taxon>
        <taxon>Fungi</taxon>
        <taxon>Dikarya</taxon>
        <taxon>Ascomycota</taxon>
        <taxon>Saccharomycotina</taxon>
        <taxon>Trigonopsidomycetes</taxon>
        <taxon>Trigonopsidales</taxon>
        <taxon>Trigonopsidaceae</taxon>
        <taxon>Tortispora</taxon>
    </lineage>
</organism>
<feature type="transmembrane region" description="Helical" evidence="9">
    <location>
        <begin position="226"/>
        <end position="250"/>
    </location>
</feature>
<dbReference type="GO" id="GO:0005886">
    <property type="term" value="C:plasma membrane"/>
    <property type="evidence" value="ECO:0007669"/>
    <property type="project" value="EnsemblFungi"/>
</dbReference>
<comment type="similarity">
    <text evidence="9">Belongs to the chloride channel (TC 2.A.49) family.</text>
</comment>
<dbReference type="PROSITE" id="PS51371">
    <property type="entry name" value="CBS"/>
    <property type="match status" value="1"/>
</dbReference>
<feature type="transmembrane region" description="Helical" evidence="9">
    <location>
        <begin position="487"/>
        <end position="510"/>
    </location>
</feature>
<evidence type="ECO:0000256" key="6">
    <source>
        <dbReference type="ARBA" id="ARBA00023136"/>
    </source>
</evidence>
<dbReference type="Pfam" id="PF00654">
    <property type="entry name" value="Voltage_CLC"/>
    <property type="match status" value="1"/>
</dbReference>
<dbReference type="InterPro" id="IPR001807">
    <property type="entry name" value="ClC"/>
</dbReference>
<comment type="subcellular location">
    <subcellularLocation>
        <location evidence="1 9">Membrane</location>
        <topology evidence="1 9">Multi-pass membrane protein</topology>
    </subcellularLocation>
</comment>